<accession>A0A7X0NQM6</accession>
<feature type="transmembrane region" description="Helical" evidence="1">
    <location>
        <begin position="147"/>
        <end position="166"/>
    </location>
</feature>
<dbReference type="Proteomes" id="UP000565579">
    <property type="component" value="Unassembled WGS sequence"/>
</dbReference>
<keyword evidence="1" id="KW-1133">Transmembrane helix</keyword>
<name>A0A7X0NQM6_9ACTN</name>
<dbReference type="EMBL" id="JACHMI010000001">
    <property type="protein sequence ID" value="MBB6547833.1"/>
    <property type="molecule type" value="Genomic_DNA"/>
</dbReference>
<organism evidence="2 3">
    <name type="scientific">Nonomuraea rubra</name>
    <dbReference type="NCBI Taxonomy" id="46180"/>
    <lineage>
        <taxon>Bacteria</taxon>
        <taxon>Bacillati</taxon>
        <taxon>Actinomycetota</taxon>
        <taxon>Actinomycetes</taxon>
        <taxon>Streptosporangiales</taxon>
        <taxon>Streptosporangiaceae</taxon>
        <taxon>Nonomuraea</taxon>
    </lineage>
</organism>
<evidence type="ECO:0000313" key="2">
    <source>
        <dbReference type="EMBL" id="MBB6547833.1"/>
    </source>
</evidence>
<proteinExistence type="predicted"/>
<feature type="transmembrane region" description="Helical" evidence="1">
    <location>
        <begin position="121"/>
        <end position="140"/>
    </location>
</feature>
<evidence type="ECO:0000256" key="1">
    <source>
        <dbReference type="SAM" id="Phobius"/>
    </source>
</evidence>
<sequence length="185" mass="19291">MTPAAKIATGLLLAFCVFRLNGFDVLFDPAGWMCCATGLGQLRRSGDDLPGLAARVAVAMAWVSAAAWLFPVAADGESVARQVIGLANGGGGLVAVWLVAEVAIARLRASTREFRAGLLDVLRWAVSGLGTIALLIDYGYGDLGGTVVISWFGSLVAMIVALYRWAHLPCLAPEPSPAGRPPGVR</sequence>
<feature type="transmembrane region" description="Helical" evidence="1">
    <location>
        <begin position="52"/>
        <end position="74"/>
    </location>
</feature>
<dbReference type="AlphaFoldDB" id="A0A7X0NQM6"/>
<keyword evidence="1" id="KW-0472">Membrane</keyword>
<feature type="transmembrane region" description="Helical" evidence="1">
    <location>
        <begin position="86"/>
        <end position="109"/>
    </location>
</feature>
<dbReference type="RefSeq" id="WP_185102427.1">
    <property type="nucleotide sequence ID" value="NZ_BAAAXY010000016.1"/>
</dbReference>
<comment type="caution">
    <text evidence="2">The sequence shown here is derived from an EMBL/GenBank/DDBJ whole genome shotgun (WGS) entry which is preliminary data.</text>
</comment>
<evidence type="ECO:0000313" key="3">
    <source>
        <dbReference type="Proteomes" id="UP000565579"/>
    </source>
</evidence>
<reference evidence="2 3" key="1">
    <citation type="submission" date="2020-08" db="EMBL/GenBank/DDBJ databases">
        <title>Sequencing the genomes of 1000 actinobacteria strains.</title>
        <authorList>
            <person name="Klenk H.-P."/>
        </authorList>
    </citation>
    <scope>NUCLEOTIDE SEQUENCE [LARGE SCALE GENOMIC DNA]</scope>
    <source>
        <strain evidence="2 3">DSM 43768</strain>
    </source>
</reference>
<keyword evidence="1" id="KW-0812">Transmembrane</keyword>
<keyword evidence="3" id="KW-1185">Reference proteome</keyword>
<protein>
    <submittedName>
        <fullName evidence="2">Uncharacterized protein</fullName>
    </submittedName>
</protein>
<gene>
    <name evidence="2" type="ORF">HD593_002628</name>
</gene>